<comment type="caution">
    <text evidence="3">The sequence shown here is derived from an EMBL/GenBank/DDBJ whole genome shotgun (WGS) entry which is preliminary data.</text>
</comment>
<feature type="compositionally biased region" description="Low complexity" evidence="2">
    <location>
        <begin position="153"/>
        <end position="168"/>
    </location>
</feature>
<feature type="coiled-coil region" evidence="1">
    <location>
        <begin position="175"/>
        <end position="220"/>
    </location>
</feature>
<organism evidence="3 4">
    <name type="scientific">Acropora cervicornis</name>
    <name type="common">Staghorn coral</name>
    <dbReference type="NCBI Taxonomy" id="6130"/>
    <lineage>
        <taxon>Eukaryota</taxon>
        <taxon>Metazoa</taxon>
        <taxon>Cnidaria</taxon>
        <taxon>Anthozoa</taxon>
        <taxon>Hexacorallia</taxon>
        <taxon>Scleractinia</taxon>
        <taxon>Astrocoeniina</taxon>
        <taxon>Acroporidae</taxon>
        <taxon>Acropora</taxon>
    </lineage>
</organism>
<feature type="compositionally biased region" description="Basic and acidic residues" evidence="2">
    <location>
        <begin position="16"/>
        <end position="29"/>
    </location>
</feature>
<accession>A0AAD9UVY5</accession>
<dbReference type="EMBL" id="JARQWQ010000091">
    <property type="protein sequence ID" value="KAK2551974.1"/>
    <property type="molecule type" value="Genomic_DNA"/>
</dbReference>
<gene>
    <name evidence="3" type="ORF">P5673_026971</name>
</gene>
<evidence type="ECO:0000256" key="1">
    <source>
        <dbReference type="SAM" id="Coils"/>
    </source>
</evidence>
<reference evidence="3" key="1">
    <citation type="journal article" date="2023" name="G3 (Bethesda)">
        <title>Whole genome assembly and annotation of the endangered Caribbean coral Acropora cervicornis.</title>
        <authorList>
            <person name="Selwyn J.D."/>
            <person name="Vollmer S.V."/>
        </authorList>
    </citation>
    <scope>NUCLEOTIDE SEQUENCE</scope>
    <source>
        <strain evidence="3">K2</strain>
    </source>
</reference>
<name>A0AAD9UVY5_ACRCE</name>
<evidence type="ECO:0000313" key="3">
    <source>
        <dbReference type="EMBL" id="KAK2551974.1"/>
    </source>
</evidence>
<dbReference type="AlphaFoldDB" id="A0AAD9UVY5"/>
<feature type="region of interest" description="Disordered" evidence="2">
    <location>
        <begin position="1"/>
        <end position="34"/>
    </location>
</feature>
<dbReference type="Proteomes" id="UP001249851">
    <property type="component" value="Unassembled WGS sequence"/>
</dbReference>
<reference evidence="3" key="2">
    <citation type="journal article" date="2023" name="Science">
        <title>Genomic signatures of disease resistance in endangered staghorn corals.</title>
        <authorList>
            <person name="Vollmer S.V."/>
            <person name="Selwyn J.D."/>
            <person name="Despard B.A."/>
            <person name="Roesel C.L."/>
        </authorList>
    </citation>
    <scope>NUCLEOTIDE SEQUENCE</scope>
    <source>
        <strain evidence="3">K2</strain>
    </source>
</reference>
<feature type="region of interest" description="Disordered" evidence="2">
    <location>
        <begin position="150"/>
        <end position="174"/>
    </location>
</feature>
<evidence type="ECO:0000256" key="2">
    <source>
        <dbReference type="SAM" id="MobiDB-lite"/>
    </source>
</evidence>
<keyword evidence="1" id="KW-0175">Coiled coil</keyword>
<protein>
    <submittedName>
        <fullName evidence="3">Uncharacterized protein</fullName>
    </submittedName>
</protein>
<keyword evidence="4" id="KW-1185">Reference proteome</keyword>
<sequence>MDAISGLDRGIVDGGTDQHDPGYSLRKDPPPNTQIDFSEIARQREISEKQRLASSWNKAANYVEAETQKLRTCLYSNCDPVSARKRVDSLNLAWKSFEATHAKYVPGIQERKHLQQAEQRFKSLQDSMNDLIEECERQVKFEQEANKCDDGISVSGKSRQSSTTSKTSSSRKEKLRAALLAKKKLELAQRRAEEEAELARQNAMRELRRLEDEAVLAELD</sequence>
<proteinExistence type="predicted"/>
<evidence type="ECO:0000313" key="4">
    <source>
        <dbReference type="Proteomes" id="UP001249851"/>
    </source>
</evidence>